<keyword evidence="2" id="KW-1185">Reference proteome</keyword>
<accession>A0ABT2UJC2</accession>
<dbReference type="EMBL" id="JAOQIO010000084">
    <property type="protein sequence ID" value="MCU6794744.1"/>
    <property type="molecule type" value="Genomic_DNA"/>
</dbReference>
<gene>
    <name evidence="1" type="ORF">OB236_21770</name>
</gene>
<comment type="caution">
    <text evidence="1">The sequence shown here is derived from an EMBL/GenBank/DDBJ whole genome shotgun (WGS) entry which is preliminary data.</text>
</comment>
<name>A0ABT2UJC2_9BACL</name>
<protein>
    <submittedName>
        <fullName evidence="1">Uncharacterized protein</fullName>
    </submittedName>
</protein>
<sequence>MKRIVTALVLVTALFFLSIVILNHVNDDGSGSFNVHDISADESEIQIATDLSIGKGTSVLKTLTQEQQIYTLFEVHPYEGEFGIATFSPIAKKDRYKFNSASHSKNLIQVETFVGNKEVIVGVRKGSQIHKLVIKNAQESVEKIVAEGQDFLGIVSFNSSLAADEITVVGYDKLGQEQARTTN</sequence>
<dbReference type="Proteomes" id="UP001652445">
    <property type="component" value="Unassembled WGS sequence"/>
</dbReference>
<organism evidence="1 2">
    <name type="scientific">Paenibacillus baimaensis</name>
    <dbReference type="NCBI Taxonomy" id="2982185"/>
    <lineage>
        <taxon>Bacteria</taxon>
        <taxon>Bacillati</taxon>
        <taxon>Bacillota</taxon>
        <taxon>Bacilli</taxon>
        <taxon>Bacillales</taxon>
        <taxon>Paenibacillaceae</taxon>
        <taxon>Paenibacillus</taxon>
    </lineage>
</organism>
<proteinExistence type="predicted"/>
<dbReference type="RefSeq" id="WP_262685839.1">
    <property type="nucleotide sequence ID" value="NZ_JAOQIO010000084.1"/>
</dbReference>
<reference evidence="1 2" key="1">
    <citation type="submission" date="2022-09" db="EMBL/GenBank/DDBJ databases">
        <authorList>
            <person name="Han X.L."/>
            <person name="Wang Q."/>
            <person name="Lu T."/>
        </authorList>
    </citation>
    <scope>NUCLEOTIDE SEQUENCE [LARGE SCALE GENOMIC DNA]</scope>
    <source>
        <strain evidence="1 2">WQ 127069</strain>
    </source>
</reference>
<evidence type="ECO:0000313" key="1">
    <source>
        <dbReference type="EMBL" id="MCU6794744.1"/>
    </source>
</evidence>
<evidence type="ECO:0000313" key="2">
    <source>
        <dbReference type="Proteomes" id="UP001652445"/>
    </source>
</evidence>